<name>A0A7W4JCE6_9PROT</name>
<proteinExistence type="predicted"/>
<comment type="caution">
    <text evidence="1">The sequence shown here is derived from an EMBL/GenBank/DDBJ whole genome shotgun (WGS) entry which is preliminary data.</text>
</comment>
<keyword evidence="2" id="KW-1185">Reference proteome</keyword>
<accession>A0A7W4JCE6</accession>
<dbReference type="EMBL" id="JABEQL010000005">
    <property type="protein sequence ID" value="MBB2178675.1"/>
    <property type="molecule type" value="Genomic_DNA"/>
</dbReference>
<evidence type="ECO:0000313" key="1">
    <source>
        <dbReference type="EMBL" id="MBB2178675.1"/>
    </source>
</evidence>
<dbReference type="RefSeq" id="WP_182964987.1">
    <property type="nucleotide sequence ID" value="NZ_BAABGC010000009.1"/>
</dbReference>
<reference evidence="1 2" key="1">
    <citation type="submission" date="2020-04" db="EMBL/GenBank/DDBJ databases">
        <title>Description of novel Gluconacetobacter.</title>
        <authorList>
            <person name="Sombolestani A."/>
        </authorList>
    </citation>
    <scope>NUCLEOTIDE SEQUENCE [LARGE SCALE GENOMIC DNA]</scope>
    <source>
        <strain evidence="1 2">LMG 27725</strain>
    </source>
</reference>
<dbReference type="Proteomes" id="UP000525623">
    <property type="component" value="Unassembled WGS sequence"/>
</dbReference>
<dbReference type="AlphaFoldDB" id="A0A7W4JCE6"/>
<evidence type="ECO:0000313" key="2">
    <source>
        <dbReference type="Proteomes" id="UP000525623"/>
    </source>
</evidence>
<sequence>MMAIIIDRKYDDDHKNVNGIEESIGEIAHARERGRRDAAPWWARFR</sequence>
<organism evidence="1 2">
    <name type="scientific">Gluconacetobacter tumulicola</name>
    <dbReference type="NCBI Taxonomy" id="1017177"/>
    <lineage>
        <taxon>Bacteria</taxon>
        <taxon>Pseudomonadati</taxon>
        <taxon>Pseudomonadota</taxon>
        <taxon>Alphaproteobacteria</taxon>
        <taxon>Acetobacterales</taxon>
        <taxon>Acetobacteraceae</taxon>
        <taxon>Gluconacetobacter</taxon>
    </lineage>
</organism>
<gene>
    <name evidence="1" type="ORF">HLH29_05710</name>
</gene>
<protein>
    <submittedName>
        <fullName evidence="1">Uncharacterized protein</fullName>
    </submittedName>
</protein>